<comment type="caution">
    <text evidence="6">The sequence shown here is derived from an EMBL/GenBank/DDBJ whole genome shotgun (WGS) entry which is preliminary data.</text>
</comment>
<feature type="transmembrane region" description="Helical" evidence="5">
    <location>
        <begin position="126"/>
        <end position="147"/>
    </location>
</feature>
<dbReference type="AlphaFoldDB" id="A0A7W8EGM4"/>
<feature type="transmembrane region" description="Helical" evidence="5">
    <location>
        <begin position="35"/>
        <end position="53"/>
    </location>
</feature>
<evidence type="ECO:0000313" key="7">
    <source>
        <dbReference type="Proteomes" id="UP000568380"/>
    </source>
</evidence>
<keyword evidence="6" id="KW-0489">Methyltransferase</keyword>
<proteinExistence type="predicted"/>
<name>A0A7W8EGM4_9ACTN</name>
<dbReference type="GO" id="GO:0032259">
    <property type="term" value="P:methylation"/>
    <property type="evidence" value="ECO:0007669"/>
    <property type="project" value="UniProtKB-KW"/>
</dbReference>
<dbReference type="RefSeq" id="WP_312896368.1">
    <property type="nucleotide sequence ID" value="NZ_JACHIN010000004.1"/>
</dbReference>
<evidence type="ECO:0000256" key="1">
    <source>
        <dbReference type="ARBA" id="ARBA00004127"/>
    </source>
</evidence>
<evidence type="ECO:0000256" key="2">
    <source>
        <dbReference type="ARBA" id="ARBA00022692"/>
    </source>
</evidence>
<gene>
    <name evidence="6" type="ORF">HNR40_003172</name>
</gene>
<keyword evidence="6" id="KW-0808">Transferase</keyword>
<dbReference type="GO" id="GO:0008168">
    <property type="term" value="F:methyltransferase activity"/>
    <property type="evidence" value="ECO:0007669"/>
    <property type="project" value="UniProtKB-KW"/>
</dbReference>
<dbReference type="Pfam" id="PF04191">
    <property type="entry name" value="PEMT"/>
    <property type="match status" value="1"/>
</dbReference>
<keyword evidence="2 5" id="KW-0812">Transmembrane</keyword>
<feature type="transmembrane region" description="Helical" evidence="5">
    <location>
        <begin position="244"/>
        <end position="271"/>
    </location>
</feature>
<keyword evidence="7" id="KW-1185">Reference proteome</keyword>
<sequence>MSATLIRGLGLMLPLAAVLVAALLAARADRLGPPRIAAAILATGWNAMVLMAVNQSGWWTFHAEGGTLAGVPLDLLLGWALLWGALPALAFPEAPLALGAAGLAWFDLAVMPMAEPVVVLGPDWLIGETVAVGLALVPGLLLIRWTVRGTLPLARAGFQVVLAVGLGVVAPVLLLGAWRQPAWVLALMAQVLAVPFVMGASAVREFARTGGGTPFPYDPPRRLVTGGPYAYVRNPMQVAMTAGYVLLAVLDVRFLAAAAISFAYGAGLAAWHEGEQLTRRFGAGWAAYRAAVRAWLPRWRPAAVPATVYVAATCGQCSQVGAWIERRGPVALRVVAAETHPAGLRRITYERADGLRAQGVAAIAHVLTHVHLGWALAGWLLQLPCVNGFAQLCVDAFGGGPRELV</sequence>
<organism evidence="6 7">
    <name type="scientific">Nonomuraea endophytica</name>
    <dbReference type="NCBI Taxonomy" id="714136"/>
    <lineage>
        <taxon>Bacteria</taxon>
        <taxon>Bacillati</taxon>
        <taxon>Actinomycetota</taxon>
        <taxon>Actinomycetes</taxon>
        <taxon>Streptosporangiales</taxon>
        <taxon>Streptosporangiaceae</taxon>
        <taxon>Nonomuraea</taxon>
    </lineage>
</organism>
<dbReference type="EMBL" id="JACHIN010000004">
    <property type="protein sequence ID" value="MBB5077697.1"/>
    <property type="molecule type" value="Genomic_DNA"/>
</dbReference>
<feature type="transmembrane region" description="Helical" evidence="5">
    <location>
        <begin position="65"/>
        <end position="90"/>
    </location>
</feature>
<dbReference type="Proteomes" id="UP000568380">
    <property type="component" value="Unassembled WGS sequence"/>
</dbReference>
<protein>
    <submittedName>
        <fullName evidence="6">Protein-S-isoprenylcysteine O-methyltransferase Ste14</fullName>
    </submittedName>
</protein>
<keyword evidence="4 5" id="KW-0472">Membrane</keyword>
<dbReference type="InterPro" id="IPR007318">
    <property type="entry name" value="Phopholipid_MeTrfase"/>
</dbReference>
<dbReference type="GO" id="GO:0012505">
    <property type="term" value="C:endomembrane system"/>
    <property type="evidence" value="ECO:0007669"/>
    <property type="project" value="UniProtKB-SubCell"/>
</dbReference>
<keyword evidence="3 5" id="KW-1133">Transmembrane helix</keyword>
<reference evidence="6 7" key="1">
    <citation type="submission" date="2020-08" db="EMBL/GenBank/DDBJ databases">
        <title>Genomic Encyclopedia of Type Strains, Phase IV (KMG-IV): sequencing the most valuable type-strain genomes for metagenomic binning, comparative biology and taxonomic classification.</title>
        <authorList>
            <person name="Goeker M."/>
        </authorList>
    </citation>
    <scope>NUCLEOTIDE SEQUENCE [LARGE SCALE GENOMIC DNA]</scope>
    <source>
        <strain evidence="6 7">DSM 45385</strain>
    </source>
</reference>
<evidence type="ECO:0000256" key="5">
    <source>
        <dbReference type="SAM" id="Phobius"/>
    </source>
</evidence>
<feature type="transmembrane region" description="Helical" evidence="5">
    <location>
        <begin position="96"/>
        <end position="114"/>
    </location>
</feature>
<feature type="transmembrane region" description="Helical" evidence="5">
    <location>
        <begin position="153"/>
        <end position="175"/>
    </location>
</feature>
<evidence type="ECO:0000256" key="3">
    <source>
        <dbReference type="ARBA" id="ARBA00022989"/>
    </source>
</evidence>
<evidence type="ECO:0000313" key="6">
    <source>
        <dbReference type="EMBL" id="MBB5077697.1"/>
    </source>
</evidence>
<feature type="transmembrane region" description="Helical" evidence="5">
    <location>
        <begin position="182"/>
        <end position="203"/>
    </location>
</feature>
<comment type="subcellular location">
    <subcellularLocation>
        <location evidence="1">Endomembrane system</location>
        <topology evidence="1">Multi-pass membrane protein</topology>
    </subcellularLocation>
</comment>
<accession>A0A7W8EGM4</accession>
<evidence type="ECO:0000256" key="4">
    <source>
        <dbReference type="ARBA" id="ARBA00023136"/>
    </source>
</evidence>
<dbReference type="Gene3D" id="1.20.120.1630">
    <property type="match status" value="1"/>
</dbReference>